<dbReference type="Gene3D" id="2.30.42.10">
    <property type="match status" value="1"/>
</dbReference>
<evidence type="ECO:0000259" key="6">
    <source>
        <dbReference type="PROSITE" id="PS50106"/>
    </source>
</evidence>
<reference evidence="8" key="3">
    <citation type="submission" date="2018-05" db="EMBL/GenBank/DDBJ databases">
        <authorList>
            <person name="Lu D."/>
        </authorList>
    </citation>
    <scope>NUCLEOTIDE SEQUENCE [LARGE SCALE GENOMIC DNA]</scope>
    <source>
        <strain evidence="8">ZY111</strain>
    </source>
</reference>
<proteinExistence type="inferred from homology"/>
<feature type="signal peptide" evidence="5">
    <location>
        <begin position="1"/>
        <end position="19"/>
    </location>
</feature>
<dbReference type="GO" id="GO:0008236">
    <property type="term" value="F:serine-type peptidase activity"/>
    <property type="evidence" value="ECO:0007669"/>
    <property type="project" value="UniProtKB-KW"/>
</dbReference>
<keyword evidence="2" id="KW-0645">Protease</keyword>
<feature type="domain" description="PDZ" evidence="6">
    <location>
        <begin position="233"/>
        <end position="282"/>
    </location>
</feature>
<dbReference type="InterPro" id="IPR005151">
    <property type="entry name" value="Tail-specific_protease"/>
</dbReference>
<dbReference type="RefSeq" id="WP_109352658.1">
    <property type="nucleotide sequence ID" value="NZ_QFRI01000002.1"/>
</dbReference>
<dbReference type="PROSITE" id="PS50106">
    <property type="entry name" value="PDZ"/>
    <property type="match status" value="1"/>
</dbReference>
<dbReference type="OrthoDB" id="9812068at2"/>
<evidence type="ECO:0000256" key="3">
    <source>
        <dbReference type="ARBA" id="ARBA00022801"/>
    </source>
</evidence>
<dbReference type="InterPro" id="IPR020992">
    <property type="entry name" value="Tail_Prtase_C"/>
</dbReference>
<reference evidence="8" key="1">
    <citation type="submission" date="2018-05" db="EMBL/GenBank/DDBJ databases">
        <title>Algibacter marinivivus sp. nov., isolated from sample around a algae.</title>
        <authorList>
            <person name="Lu D."/>
        </authorList>
    </citation>
    <scope>NUCLEOTIDE SEQUENCE [LARGE SCALE GENOMIC DNA]</scope>
    <source>
        <strain evidence="8">ZY111</strain>
    </source>
</reference>
<organism evidence="7 8">
    <name type="scientific">Algibacter marinivivus</name>
    <dbReference type="NCBI Taxonomy" id="2100723"/>
    <lineage>
        <taxon>Bacteria</taxon>
        <taxon>Pseudomonadati</taxon>
        <taxon>Bacteroidota</taxon>
        <taxon>Flavobacteriia</taxon>
        <taxon>Flavobacteriales</taxon>
        <taxon>Flavobacteriaceae</taxon>
        <taxon>Algibacter</taxon>
    </lineage>
</organism>
<dbReference type="InterPro" id="IPR036034">
    <property type="entry name" value="PDZ_sf"/>
</dbReference>
<evidence type="ECO:0000256" key="5">
    <source>
        <dbReference type="SAM" id="SignalP"/>
    </source>
</evidence>
<feature type="chain" id="PRO_5015705938" description="PDZ domain-containing protein" evidence="5">
    <location>
        <begin position="20"/>
        <end position="688"/>
    </location>
</feature>
<name>A0A2U2X3D5_9FLAO</name>
<dbReference type="InterPro" id="IPR040573">
    <property type="entry name" value="TSP_N"/>
</dbReference>
<dbReference type="InterPro" id="IPR004447">
    <property type="entry name" value="Peptidase_S41A"/>
</dbReference>
<evidence type="ECO:0000313" key="7">
    <source>
        <dbReference type="EMBL" id="PWH82292.1"/>
    </source>
</evidence>
<evidence type="ECO:0000256" key="2">
    <source>
        <dbReference type="ARBA" id="ARBA00022670"/>
    </source>
</evidence>
<dbReference type="GO" id="GO:0007165">
    <property type="term" value="P:signal transduction"/>
    <property type="evidence" value="ECO:0007669"/>
    <property type="project" value="TreeGrafter"/>
</dbReference>
<dbReference type="Pfam" id="PF11818">
    <property type="entry name" value="DUF3340"/>
    <property type="match status" value="1"/>
</dbReference>
<dbReference type="GO" id="GO:0006508">
    <property type="term" value="P:proteolysis"/>
    <property type="evidence" value="ECO:0007669"/>
    <property type="project" value="UniProtKB-KW"/>
</dbReference>
<dbReference type="SUPFAM" id="SSF52096">
    <property type="entry name" value="ClpP/crotonase"/>
    <property type="match status" value="1"/>
</dbReference>
<dbReference type="InterPro" id="IPR029045">
    <property type="entry name" value="ClpP/crotonase-like_dom_sf"/>
</dbReference>
<comment type="similarity">
    <text evidence="1">Belongs to the peptidase S41A family.</text>
</comment>
<dbReference type="GO" id="GO:0030288">
    <property type="term" value="C:outer membrane-bounded periplasmic space"/>
    <property type="evidence" value="ECO:0007669"/>
    <property type="project" value="TreeGrafter"/>
</dbReference>
<keyword evidence="4" id="KW-0720">Serine protease</keyword>
<evidence type="ECO:0000256" key="1">
    <source>
        <dbReference type="ARBA" id="ARBA00009179"/>
    </source>
</evidence>
<dbReference type="InterPro" id="IPR001478">
    <property type="entry name" value="PDZ"/>
</dbReference>
<dbReference type="PANTHER" id="PTHR32060:SF22">
    <property type="entry name" value="CARBOXYL-TERMINAL-PROCESSING PEPTIDASE 3, CHLOROPLASTIC"/>
    <property type="match status" value="1"/>
</dbReference>
<dbReference type="Pfam" id="PF17804">
    <property type="entry name" value="TSP_NTD"/>
    <property type="match status" value="1"/>
</dbReference>
<dbReference type="PANTHER" id="PTHR32060">
    <property type="entry name" value="TAIL-SPECIFIC PROTEASE"/>
    <property type="match status" value="1"/>
</dbReference>
<dbReference type="SMART" id="SM00245">
    <property type="entry name" value="TSPc"/>
    <property type="match status" value="1"/>
</dbReference>
<comment type="caution">
    <text evidence="7">The sequence shown here is derived from an EMBL/GenBank/DDBJ whole genome shotgun (WGS) entry which is preliminary data.</text>
</comment>
<dbReference type="AlphaFoldDB" id="A0A2U2X3D5"/>
<evidence type="ECO:0000313" key="8">
    <source>
        <dbReference type="Proteomes" id="UP000245375"/>
    </source>
</evidence>
<dbReference type="EMBL" id="QFRI01000002">
    <property type="protein sequence ID" value="PWH82292.1"/>
    <property type="molecule type" value="Genomic_DNA"/>
</dbReference>
<dbReference type="CDD" id="cd07560">
    <property type="entry name" value="Peptidase_S41_CPP"/>
    <property type="match status" value="1"/>
</dbReference>
<gene>
    <name evidence="7" type="ORF">DIS18_08520</name>
</gene>
<reference evidence="7 8" key="2">
    <citation type="submission" date="2018-05" db="EMBL/GenBank/DDBJ databases">
        <title>Algibacter marinivivus sp. nov., isolated from sample around a algae.</title>
        <authorList>
            <person name="Zhong X."/>
        </authorList>
    </citation>
    <scope>NUCLEOTIDE SEQUENCE [LARGE SCALE GENOMIC DNA]</scope>
    <source>
        <strain evidence="7 8">ZY111</strain>
    </source>
</reference>
<protein>
    <recommendedName>
        <fullName evidence="6">PDZ domain-containing protein</fullName>
    </recommendedName>
</protein>
<dbReference type="GO" id="GO:0004175">
    <property type="term" value="F:endopeptidase activity"/>
    <property type="evidence" value="ECO:0007669"/>
    <property type="project" value="TreeGrafter"/>
</dbReference>
<keyword evidence="3" id="KW-0378">Hydrolase</keyword>
<keyword evidence="8" id="KW-1185">Reference proteome</keyword>
<dbReference type="Proteomes" id="UP000245375">
    <property type="component" value="Unassembled WGS sequence"/>
</dbReference>
<accession>A0A2U2X3D5</accession>
<dbReference type="Gene3D" id="3.90.226.10">
    <property type="entry name" value="2-enoyl-CoA Hydratase, Chain A, domain 1"/>
    <property type="match status" value="1"/>
</dbReference>
<sequence length="688" mass="79048">MLKKYYFLLLFLLSLNALSQNDIFCEQLAHLKTLVEESHYAPKPINDSLSKSVYELFINSLDENKRLFNKTDIKLFKADIYKFDDYINTNNCEFINLYTDKLKKRIELSKTYISELKNKTLDYSGLDTLYFDADLNYSYFGSIDSAKKYWSKRIRYNIITKLIENDSILEHIKINFKDLEESVKPLIIQNELCLLDELINQNGGIDQFVKESFFNAFLNYQDPNSIYLNTSNKVQFETYVANSQFTFGITTTKNDNGDIVIAQIAPGSPASRNKDLEVNDIIKSLKHDASTLETYCVSNEDILAYLNDETIPTIIFKIKKSNGLVLDIELTKKNVEIETNSIRGYLIKSNSTIGYVKIPSFYTDLELPNGLGMANDFAKEIYKLKKEKIQGLIIDLRFNGGGSMKEASDLAGMFIDRGPVSIIKYSNGEMYTIKDFKRGSVFVKPVVVLVNAFSASASELFASVMQDYNRAIIVGTPTHGKSSAQILFPLDKERDLGFVKLTVEKFYRPTGKSHQSIGVIPDIAIPSMYDNFKTQESYSSFALNNDSISPSIKYIPRKKYNLDNLKLLSNNRIKASETFKSVSKMNIELLKNYIHKKKQYPLTLDNIYNDVDGYKKLWEWFNNDTNQNLKELKFANTTSTEEIIQYDEVALENNNSILEDLKKDITLQETHQIMMDFINLKQKNTHEN</sequence>
<dbReference type="Pfam" id="PF03572">
    <property type="entry name" value="Peptidase_S41"/>
    <property type="match status" value="1"/>
</dbReference>
<keyword evidence="5" id="KW-0732">Signal</keyword>
<evidence type="ECO:0000256" key="4">
    <source>
        <dbReference type="ARBA" id="ARBA00022825"/>
    </source>
</evidence>